<comment type="catalytic activity">
    <reaction evidence="16">
        <text>N(4)-(alpha-D-Man-(1-&gt;2)-alpha-D-Man-(1-&gt;2)-alpha-D-Man-(1-&gt;3)-[alpha-D-Man-(1-&gt;2)-alpha-D-Man-(1-&gt;3)-[alpha-D-Man-(1-&gt;2)-alpha-D-Man-(1-&gt;6)]-alpha-D-Man-(1-&gt;6)]-beta-D-Man-(1-&gt;4)-beta-D-GlcNAc-(1-&gt;4)-beta-D-GlcNAc)-L-asparaginyl-[protein] (N-glucan mannose isomer 9A1,2,3B1,2,3) + 4 H2O = N(4)-(alpha-D-Man-(1-&gt;3)-[alpha-D-Man-(1-&gt;3)-[alpha-D-Man-(1-&gt;6)]-alpha-D-Man-(1-&gt;6)]-beta-D-Man-(1-&gt;4)-beta-D-GlcNAc-(1-&gt;4)-beta-D-GlcNAc)-L-asparaginyl-[protein] (N-glucan mannose isomer 5A1,2) + 4 beta-D-mannose</text>
        <dbReference type="Rhea" id="RHEA:56008"/>
        <dbReference type="Rhea" id="RHEA-COMP:14356"/>
        <dbReference type="Rhea" id="RHEA-COMP:14367"/>
        <dbReference type="ChEBI" id="CHEBI:15377"/>
        <dbReference type="ChEBI" id="CHEBI:28563"/>
        <dbReference type="ChEBI" id="CHEBI:59087"/>
        <dbReference type="ChEBI" id="CHEBI:139493"/>
        <dbReference type="EC" id="3.2.1.113"/>
    </reaction>
</comment>
<dbReference type="GO" id="GO:0034976">
    <property type="term" value="P:response to endoplasmic reticulum stress"/>
    <property type="evidence" value="ECO:0007669"/>
    <property type="project" value="UniProtKB-ARBA"/>
</dbReference>
<dbReference type="Pfam" id="PF01532">
    <property type="entry name" value="Glyco_hydro_47"/>
    <property type="match status" value="1"/>
</dbReference>
<dbReference type="PRINTS" id="PR00747">
    <property type="entry name" value="GLYHDRLASE47"/>
</dbReference>
<keyword evidence="12" id="KW-0472">Membrane</keyword>
<dbReference type="AlphaFoldDB" id="E0VZD5"/>
<keyword evidence="8" id="KW-0256">Endoplasmic reticulum</keyword>
<evidence type="ECO:0000256" key="3">
    <source>
        <dbReference type="ARBA" id="ARBA00004922"/>
    </source>
</evidence>
<dbReference type="EC" id="3.2.1.-" evidence="21"/>
<dbReference type="GO" id="GO:0005789">
    <property type="term" value="C:endoplasmic reticulum membrane"/>
    <property type="evidence" value="ECO:0007669"/>
    <property type="project" value="UniProtKB-SubCell"/>
</dbReference>
<dbReference type="STRING" id="121224.E0VZD5"/>
<comment type="pathway">
    <text evidence="3">Protein modification; protein glycosylation.</text>
</comment>
<dbReference type="InterPro" id="IPR050749">
    <property type="entry name" value="Glycosyl_Hydrolase_47"/>
</dbReference>
<feature type="active site" description="Proton donor" evidence="18">
    <location>
        <position position="399"/>
    </location>
</feature>
<dbReference type="KEGG" id="phu:Phum_PHUM530360"/>
<protein>
    <recommendedName>
        <fullName evidence="21">alpha-1,2-Mannosidase</fullName>
        <ecNumber evidence="21">3.2.1.-</ecNumber>
    </recommendedName>
</protein>
<evidence type="ECO:0000313" key="23">
    <source>
        <dbReference type="EnsemblMetazoa" id="PHUM530360-PA"/>
    </source>
</evidence>
<keyword evidence="24" id="KW-1185">Reference proteome</keyword>
<organism>
    <name type="scientific">Pediculus humanus subsp. corporis</name>
    <name type="common">Body louse</name>
    <dbReference type="NCBI Taxonomy" id="121224"/>
    <lineage>
        <taxon>Eukaryota</taxon>
        <taxon>Metazoa</taxon>
        <taxon>Ecdysozoa</taxon>
        <taxon>Arthropoda</taxon>
        <taxon>Hexapoda</taxon>
        <taxon>Insecta</taxon>
        <taxon>Pterygota</taxon>
        <taxon>Neoptera</taxon>
        <taxon>Paraneoptera</taxon>
        <taxon>Psocodea</taxon>
        <taxon>Troctomorpha</taxon>
        <taxon>Phthiraptera</taxon>
        <taxon>Anoplura</taxon>
        <taxon>Pediculidae</taxon>
        <taxon>Pediculus</taxon>
    </lineage>
</organism>
<dbReference type="InterPro" id="IPR012341">
    <property type="entry name" value="6hp_glycosidase-like_sf"/>
</dbReference>
<evidence type="ECO:0000256" key="18">
    <source>
        <dbReference type="PIRSR" id="PIRSR601382-1"/>
    </source>
</evidence>
<dbReference type="OrthoDB" id="8118055at2759"/>
<keyword evidence="5" id="KW-0812">Transmembrane</keyword>
<dbReference type="InterPro" id="IPR001382">
    <property type="entry name" value="Glyco_hydro_47"/>
</dbReference>
<dbReference type="GO" id="GO:0004571">
    <property type="term" value="F:mannosyl-oligosaccharide 1,2-alpha-mannosidase activity"/>
    <property type="evidence" value="ECO:0007669"/>
    <property type="project" value="UniProtKB-EC"/>
</dbReference>
<comment type="cofactor">
    <cofactor evidence="1 19">
        <name>Ca(2+)</name>
        <dbReference type="ChEBI" id="CHEBI:29108"/>
    </cofactor>
</comment>
<dbReference type="EMBL" id="DS235851">
    <property type="protein sequence ID" value="EEB18741.1"/>
    <property type="molecule type" value="Genomic_DNA"/>
</dbReference>
<evidence type="ECO:0000256" key="11">
    <source>
        <dbReference type="ARBA" id="ARBA00022989"/>
    </source>
</evidence>
<dbReference type="InParanoid" id="E0VZD5"/>
<dbReference type="GO" id="GO:0005975">
    <property type="term" value="P:carbohydrate metabolic process"/>
    <property type="evidence" value="ECO:0007669"/>
    <property type="project" value="InterPro"/>
</dbReference>
<dbReference type="GeneID" id="8235147"/>
<accession>E0VZD5</accession>
<comment type="function">
    <text evidence="17">Involved in glycoprotein quality control targeting of misfolded glycoproteins for degradation. It primarily trims a single alpha-1,2-linked mannose residue from Man(9)GlcNAc(2) to produce Man(8)GlcNAc(2), but at high enzyme concentrations, as found in the ER quality control compartment (ERQC), it further trims the carbohydrates to Man(5-6)GlcNAc(2).</text>
</comment>
<gene>
    <name evidence="23" type="primary">8235147</name>
    <name evidence="22" type="ORF">Phum_PHUM530360</name>
</gene>
<dbReference type="FunFam" id="1.50.10.10:FF:000010">
    <property type="entry name" value="alpha-1,2-Mannosidase"/>
    <property type="match status" value="1"/>
</dbReference>
<evidence type="ECO:0000256" key="12">
    <source>
        <dbReference type="ARBA" id="ARBA00023136"/>
    </source>
</evidence>
<dbReference type="InterPro" id="IPR036026">
    <property type="entry name" value="Seven-hairpin_glycosidases"/>
</dbReference>
<dbReference type="SUPFAM" id="SSF48225">
    <property type="entry name" value="Seven-hairpin glycosidases"/>
    <property type="match status" value="1"/>
</dbReference>
<dbReference type="HOGENOM" id="CLU_003818_3_3_1"/>
<dbReference type="Proteomes" id="UP000009046">
    <property type="component" value="Unassembled WGS sequence"/>
</dbReference>
<name>E0VZD5_PEDHC</name>
<comment type="subcellular location">
    <subcellularLocation>
        <location evidence="2">Endoplasmic reticulum membrane</location>
        <topology evidence="2">Single-pass type II membrane protein</topology>
    </subcellularLocation>
</comment>
<evidence type="ECO:0000256" key="9">
    <source>
        <dbReference type="ARBA" id="ARBA00022837"/>
    </source>
</evidence>
<evidence type="ECO:0000256" key="16">
    <source>
        <dbReference type="ARBA" id="ARBA00048605"/>
    </source>
</evidence>
<feature type="active site" evidence="18">
    <location>
        <position position="427"/>
    </location>
</feature>
<feature type="disulfide bond" evidence="20">
    <location>
        <begin position="356"/>
        <end position="385"/>
    </location>
</feature>
<keyword evidence="11" id="KW-1133">Transmembrane helix</keyword>
<evidence type="ECO:0000256" key="1">
    <source>
        <dbReference type="ARBA" id="ARBA00001913"/>
    </source>
</evidence>
<keyword evidence="6 19" id="KW-0479">Metal-binding</keyword>
<dbReference type="RefSeq" id="XP_002431479.1">
    <property type="nucleotide sequence ID" value="XM_002431434.1"/>
</dbReference>
<proteinExistence type="inferred from homology"/>
<feature type="active site" description="Proton donor" evidence="18">
    <location>
        <position position="158"/>
    </location>
</feature>
<evidence type="ECO:0000256" key="7">
    <source>
        <dbReference type="ARBA" id="ARBA00022801"/>
    </source>
</evidence>
<feature type="binding site" evidence="19">
    <location>
        <position position="515"/>
    </location>
    <ligand>
        <name>Ca(2+)</name>
        <dbReference type="ChEBI" id="CHEBI:29108"/>
    </ligand>
</feature>
<evidence type="ECO:0000256" key="13">
    <source>
        <dbReference type="ARBA" id="ARBA00023157"/>
    </source>
</evidence>
<reference evidence="22" key="2">
    <citation type="submission" date="2007-04" db="EMBL/GenBank/DDBJ databases">
        <title>The genome of the human body louse.</title>
        <authorList>
            <consortium name="The Human Body Louse Genome Consortium"/>
            <person name="Kirkness E."/>
            <person name="Walenz B."/>
            <person name="Hass B."/>
            <person name="Bruggner R."/>
            <person name="Strausberg R."/>
        </authorList>
    </citation>
    <scope>NUCLEOTIDE SEQUENCE</scope>
    <source>
        <strain evidence="22">USDA</strain>
    </source>
</reference>
<evidence type="ECO:0000256" key="5">
    <source>
        <dbReference type="ARBA" id="ARBA00022692"/>
    </source>
</evidence>
<evidence type="ECO:0000256" key="10">
    <source>
        <dbReference type="ARBA" id="ARBA00022968"/>
    </source>
</evidence>
<keyword evidence="9 19" id="KW-0106">Calcium</keyword>
<dbReference type="PANTHER" id="PTHR11742">
    <property type="entry name" value="MANNOSYL-OLIGOSACCHARIDE ALPHA-1,2-MANNOSIDASE-RELATED"/>
    <property type="match status" value="1"/>
</dbReference>
<evidence type="ECO:0000256" key="4">
    <source>
        <dbReference type="ARBA" id="ARBA00007658"/>
    </source>
</evidence>
<dbReference type="CTD" id="8235147"/>
<keyword evidence="10" id="KW-0735">Signal-anchor</keyword>
<dbReference type="GO" id="GO:0005509">
    <property type="term" value="F:calcium ion binding"/>
    <property type="evidence" value="ECO:0007669"/>
    <property type="project" value="InterPro"/>
</dbReference>
<evidence type="ECO:0000256" key="20">
    <source>
        <dbReference type="PIRSR" id="PIRSR601382-3"/>
    </source>
</evidence>
<evidence type="ECO:0000256" key="8">
    <source>
        <dbReference type="ARBA" id="ARBA00022824"/>
    </source>
</evidence>
<keyword evidence="7 21" id="KW-0378">Hydrolase</keyword>
<dbReference type="PANTHER" id="PTHR11742:SF55">
    <property type="entry name" value="ENDOPLASMIC RETICULUM MANNOSYL-OLIGOSACCHARIDE 1,2-ALPHA-MANNOSIDASE"/>
    <property type="match status" value="1"/>
</dbReference>
<dbReference type="eggNOG" id="KOG2431">
    <property type="taxonomic scope" value="Eukaryota"/>
</dbReference>
<sequence>MSDMIQKMAQSNVPNVLNEPKTTVKIIKEKNVASNISNSSNRIIESNNIDNSFNEIDDEMMKPSKGKKKFKGPKNVRQRAVVAAFQHAWKGYKNFAWGHDMLKPISKTYHDWFSLGLTLVDALDTMIIMNLEDFYTEARDWVHKNLIFSNKKDVNLFEVTIRVLGGLLSAYHLSNDVMFLQKAADLGTRLLPCFDTNSGVPYSDVNLATLQAHSPRWSPDSSTSEVTTIQLEFRDLSRSTGNPKFEESAAKVSSHVHELEKTEGLVPIFINANTGDFRLYSTITLGARGDSYYEYLLKQWIQTGRTIDYLKEDYLEAINGVQKLLVRRTFKKKLLFIGELLSGGKDFKPKMDHLTCYLPGTLALGVMYGMPKNHMDLAEELLYTCYQTYAYHPTFLAPEISYFNVQDNSQPDIHVKTTDAHNLLRPEFVESLWIMYQITGNTTYQDWGWQVFEAFEKFTKVANGYTSIGNVKSVAKTRPKDIMESFFLGETLKYLYLLFGDDRHELSLKEFVLNSEAHPLPIYTS</sequence>
<evidence type="ECO:0000313" key="22">
    <source>
        <dbReference type="EMBL" id="EEB18741.1"/>
    </source>
</evidence>
<keyword evidence="14 21" id="KW-0326">Glycosidase</keyword>
<comment type="similarity">
    <text evidence="4 21">Belongs to the glycosyl hydrolase 47 family.</text>
</comment>
<comment type="catalytic activity">
    <reaction evidence="15">
        <text>N(4)-(alpha-D-Man-(1-&gt;2)-alpha-D-Man-(1-&gt;2)-alpha-D-Man-(1-&gt;3)-[alpha-D-Man-(1-&gt;3)-[alpha-D-Man-(1-&gt;2)-alpha-D-Man-(1-&gt;6)]-alpha-D-Man-(1-&gt;6)]-beta-D-Man-(1-&gt;4)-beta-D-GlcNAc-(1-&gt;4)-beta-D-GlcNAc)-L-asparaginyl-[protein] (N-glucan mannose isomer 8A1,2,3B1,3) + 3 H2O = N(4)-(alpha-D-Man-(1-&gt;3)-[alpha-D-Man-(1-&gt;3)-[alpha-D-Man-(1-&gt;6)]-alpha-D-Man-(1-&gt;6)]-beta-D-Man-(1-&gt;4)-beta-D-GlcNAc-(1-&gt;4)-beta-D-GlcNAc)-L-asparaginyl-[protein] (N-glucan mannose isomer 5A1,2) + 3 beta-D-mannose</text>
        <dbReference type="Rhea" id="RHEA:56028"/>
        <dbReference type="Rhea" id="RHEA-COMP:14358"/>
        <dbReference type="Rhea" id="RHEA-COMP:14367"/>
        <dbReference type="ChEBI" id="CHEBI:15377"/>
        <dbReference type="ChEBI" id="CHEBI:28563"/>
        <dbReference type="ChEBI" id="CHEBI:59087"/>
        <dbReference type="ChEBI" id="CHEBI:60628"/>
        <dbReference type="EC" id="3.2.1.113"/>
    </reaction>
</comment>
<reference evidence="23" key="3">
    <citation type="submission" date="2021-02" db="UniProtKB">
        <authorList>
            <consortium name="EnsemblMetazoa"/>
        </authorList>
    </citation>
    <scope>IDENTIFICATION</scope>
    <source>
        <strain evidence="23">USDA</strain>
    </source>
</reference>
<feature type="active site" evidence="18">
    <location>
        <position position="290"/>
    </location>
</feature>
<dbReference type="OMA" id="AAFKHSW"/>
<dbReference type="GO" id="GO:0010498">
    <property type="term" value="P:proteasomal protein catabolic process"/>
    <property type="evidence" value="ECO:0007669"/>
    <property type="project" value="UniProtKB-ARBA"/>
</dbReference>
<dbReference type="Gene3D" id="1.50.10.10">
    <property type="match status" value="1"/>
</dbReference>
<evidence type="ECO:0000256" key="19">
    <source>
        <dbReference type="PIRSR" id="PIRSR601382-2"/>
    </source>
</evidence>
<evidence type="ECO:0000256" key="2">
    <source>
        <dbReference type="ARBA" id="ARBA00004648"/>
    </source>
</evidence>
<dbReference type="FunCoup" id="E0VZD5">
    <property type="interactions" value="2052"/>
</dbReference>
<keyword evidence="13 20" id="KW-1015">Disulfide bond</keyword>
<evidence type="ECO:0000256" key="17">
    <source>
        <dbReference type="ARBA" id="ARBA00053655"/>
    </source>
</evidence>
<dbReference type="VEuPathDB" id="VectorBase:PHUM530360"/>
<dbReference type="EnsemblMetazoa" id="PHUM530360-RA">
    <property type="protein sequence ID" value="PHUM530360-PA"/>
    <property type="gene ID" value="PHUM530360"/>
</dbReference>
<evidence type="ECO:0000256" key="21">
    <source>
        <dbReference type="RuleBase" id="RU361193"/>
    </source>
</evidence>
<evidence type="ECO:0000256" key="14">
    <source>
        <dbReference type="ARBA" id="ARBA00023295"/>
    </source>
</evidence>
<reference evidence="22" key="1">
    <citation type="submission" date="2007-04" db="EMBL/GenBank/DDBJ databases">
        <title>Annotation of Pediculus humanus corporis strain USDA.</title>
        <authorList>
            <person name="Kirkness E."/>
            <person name="Hannick L."/>
            <person name="Hass B."/>
            <person name="Bruggner R."/>
            <person name="Lawson D."/>
            <person name="Bidwell S."/>
            <person name="Joardar V."/>
            <person name="Caler E."/>
            <person name="Walenz B."/>
            <person name="Inman J."/>
            <person name="Schobel S."/>
            <person name="Galinsky K."/>
            <person name="Amedeo P."/>
            <person name="Strausberg R."/>
        </authorList>
    </citation>
    <scope>NUCLEOTIDE SEQUENCE</scope>
    <source>
        <strain evidence="22">USDA</strain>
    </source>
</reference>
<dbReference type="EMBL" id="AAZO01006438">
    <property type="status" value="NOT_ANNOTATED_CDS"/>
    <property type="molecule type" value="Genomic_DNA"/>
</dbReference>
<evidence type="ECO:0000256" key="6">
    <source>
        <dbReference type="ARBA" id="ARBA00022723"/>
    </source>
</evidence>
<evidence type="ECO:0000256" key="15">
    <source>
        <dbReference type="ARBA" id="ARBA00047669"/>
    </source>
</evidence>
<evidence type="ECO:0000313" key="24">
    <source>
        <dbReference type="Proteomes" id="UP000009046"/>
    </source>
</evidence>